<dbReference type="GO" id="GO:0003723">
    <property type="term" value="F:RNA binding"/>
    <property type="evidence" value="ECO:0007669"/>
    <property type="project" value="InterPro"/>
</dbReference>
<accession>A0A6D2J9C9</accession>
<feature type="domain" description="SURP motif" evidence="10">
    <location>
        <begin position="402"/>
        <end position="444"/>
    </location>
</feature>
<protein>
    <recommendedName>
        <fullName evidence="14">Matrin-type domain-containing protein</fullName>
    </recommendedName>
</protein>
<keyword evidence="8" id="KW-0175">Coiled coil</keyword>
<dbReference type="InterPro" id="IPR035967">
    <property type="entry name" value="SWAP/Surp_sf"/>
</dbReference>
<dbReference type="InterPro" id="IPR024598">
    <property type="entry name" value="SF3a60/Prp9_C"/>
</dbReference>
<evidence type="ECO:0000256" key="2">
    <source>
        <dbReference type="ARBA" id="ARBA00008776"/>
    </source>
</evidence>
<dbReference type="Pfam" id="PF16837">
    <property type="entry name" value="SF3A3"/>
    <property type="match status" value="1"/>
</dbReference>
<dbReference type="PROSITE" id="PS50128">
    <property type="entry name" value="SURP"/>
    <property type="match status" value="1"/>
</dbReference>
<evidence type="ECO:0000256" key="9">
    <source>
        <dbReference type="SAM" id="MobiDB-lite"/>
    </source>
</evidence>
<evidence type="ECO:0008006" key="14">
    <source>
        <dbReference type="Google" id="ProtNLM"/>
    </source>
</evidence>
<keyword evidence="4" id="KW-0479">Metal-binding</keyword>
<dbReference type="GO" id="GO:0045292">
    <property type="term" value="P:mRNA cis splicing, via spliceosome"/>
    <property type="evidence" value="ECO:0007669"/>
    <property type="project" value="InterPro"/>
</dbReference>
<proteinExistence type="inferred from homology"/>
<dbReference type="Proteomes" id="UP000467841">
    <property type="component" value="Unassembled WGS sequence"/>
</dbReference>
<dbReference type="InterPro" id="IPR000061">
    <property type="entry name" value="Surp"/>
</dbReference>
<evidence type="ECO:0000256" key="6">
    <source>
        <dbReference type="ARBA" id="ARBA00022833"/>
    </source>
</evidence>
<evidence type="ECO:0000256" key="8">
    <source>
        <dbReference type="SAM" id="Coils"/>
    </source>
</evidence>
<dbReference type="InterPro" id="IPR045146">
    <property type="entry name" value="SF3A1"/>
</dbReference>
<dbReference type="GO" id="GO:0005686">
    <property type="term" value="C:U2 snRNP"/>
    <property type="evidence" value="ECO:0007669"/>
    <property type="project" value="TreeGrafter"/>
</dbReference>
<gene>
    <name evidence="12" type="ORF">MERR_LOCUS21112</name>
</gene>
<keyword evidence="3" id="KW-0507">mRNA processing</keyword>
<dbReference type="GO" id="GO:0071004">
    <property type="term" value="C:U2-type prespliceosome"/>
    <property type="evidence" value="ECO:0007669"/>
    <property type="project" value="TreeGrafter"/>
</dbReference>
<evidence type="ECO:0000256" key="4">
    <source>
        <dbReference type="ARBA" id="ARBA00022723"/>
    </source>
</evidence>
<evidence type="ECO:0000259" key="10">
    <source>
        <dbReference type="PROSITE" id="PS50128"/>
    </source>
</evidence>
<dbReference type="EMBL" id="CACVBM020001140">
    <property type="protein sequence ID" value="CAA7033877.1"/>
    <property type="molecule type" value="Genomic_DNA"/>
</dbReference>
<dbReference type="PANTHER" id="PTHR15316:SF1">
    <property type="entry name" value="SPLICING FACTOR 3A SUBUNIT 1"/>
    <property type="match status" value="1"/>
</dbReference>
<comment type="caution">
    <text evidence="12">The sequence shown here is derived from an EMBL/GenBank/DDBJ whole genome shotgun (WGS) entry which is preliminary data.</text>
</comment>
<dbReference type="SMART" id="SM00648">
    <property type="entry name" value="SWAP"/>
    <property type="match status" value="1"/>
</dbReference>
<dbReference type="Pfam" id="PF01805">
    <property type="entry name" value="Surp"/>
    <property type="match status" value="1"/>
</dbReference>
<evidence type="ECO:0000313" key="13">
    <source>
        <dbReference type="Proteomes" id="UP000467841"/>
    </source>
</evidence>
<dbReference type="GO" id="GO:0071013">
    <property type="term" value="C:catalytic step 2 spliceosome"/>
    <property type="evidence" value="ECO:0007669"/>
    <property type="project" value="TreeGrafter"/>
</dbReference>
<keyword evidence="7" id="KW-0539">Nucleus</keyword>
<feature type="region of interest" description="Disordered" evidence="9">
    <location>
        <begin position="372"/>
        <end position="398"/>
    </location>
</feature>
<dbReference type="AlphaFoldDB" id="A0A6D2J9C9"/>
<keyword evidence="6" id="KW-0862">Zinc</keyword>
<dbReference type="PROSITE" id="PS50171">
    <property type="entry name" value="ZF_MATRIN"/>
    <property type="match status" value="1"/>
</dbReference>
<evidence type="ECO:0000256" key="7">
    <source>
        <dbReference type="ARBA" id="ARBA00023242"/>
    </source>
</evidence>
<evidence type="ECO:0000313" key="12">
    <source>
        <dbReference type="EMBL" id="CAA7033877.1"/>
    </source>
</evidence>
<evidence type="ECO:0000256" key="3">
    <source>
        <dbReference type="ARBA" id="ARBA00022664"/>
    </source>
</evidence>
<feature type="domain" description="Matrin-type" evidence="11">
    <location>
        <begin position="309"/>
        <end position="340"/>
    </location>
</feature>
<dbReference type="GO" id="GO:0000381">
    <property type="term" value="P:regulation of alternative mRNA splicing, via spliceosome"/>
    <property type="evidence" value="ECO:0007669"/>
    <property type="project" value="TreeGrafter"/>
</dbReference>
<name>A0A6D2J9C9_9BRAS</name>
<keyword evidence="13" id="KW-1185">Reference proteome</keyword>
<comment type="similarity">
    <text evidence="2">Belongs to the SF3A3 family.</text>
</comment>
<comment type="subcellular location">
    <subcellularLocation>
        <location evidence="1">Nucleus</location>
    </subcellularLocation>
</comment>
<dbReference type="OrthoDB" id="2160351at2759"/>
<dbReference type="InterPro" id="IPR031774">
    <property type="entry name" value="SF3A3_dom"/>
</dbReference>
<feature type="coiled-coil region" evidence="8">
    <location>
        <begin position="236"/>
        <end position="263"/>
    </location>
</feature>
<dbReference type="Pfam" id="PF11931">
    <property type="entry name" value="SF3a60_Prp9_C"/>
    <property type="match status" value="1"/>
</dbReference>
<sequence>MSGSTSLEAPPASPVDIGIRLEKIRCKHEEIERLEQLVMEDLKTEETCPMKQLLQGHRLRSLAKSIMLKSTKLVETYEKIEGDTVPLRFQSPSSTVSSAFSSRLKEILEYYGTHTCAPLVDYEAPTMEEPVIAFTAEECFGRYLELHDLHNQYINSSFGERVDYSAYLDVFSQPEKIPPKLKLSRQYTEYMEALLRYLICFFKRAHPLPDPDRILSKVEADLEEQYGAKKVGGLEKQGQENDLERLERKQLLMEAQVKKLCNLLDETIERTKHKGEALAFEVGTETESGAMGWDGKPVPYWLHKLGQVYECEICKNYGYAGKVAFERHFEEGRHQRQFRCLGIPITDKLNGVASIQEAKEIMGMSKRRRLHRPLNTDGKQQITEGKGPDEAPAMPTPGITSVLEKTVGILLDKGLKTERRIIELYGDVAGFEFLRSSDPHHAYYKHRLNELRARAHATGSAATRECSRERPHPAELGVSRAPLPREPHMFTCRLPEGITGKEVQVIKLTALFYALNGGCYWEGCSERWNKDPEFMKPTRGGSSRSSFFYRLSNAYVELASPPESLIETLRENAADVETVLGNCFLRLQWWRFVEERMEKVREHNAREDAIRCAPLPIARLMEMAQIASSIAAADSMITSSL</sequence>
<organism evidence="12 13">
    <name type="scientific">Microthlaspi erraticum</name>
    <dbReference type="NCBI Taxonomy" id="1685480"/>
    <lineage>
        <taxon>Eukaryota</taxon>
        <taxon>Viridiplantae</taxon>
        <taxon>Streptophyta</taxon>
        <taxon>Embryophyta</taxon>
        <taxon>Tracheophyta</taxon>
        <taxon>Spermatophyta</taxon>
        <taxon>Magnoliopsida</taxon>
        <taxon>eudicotyledons</taxon>
        <taxon>Gunneridae</taxon>
        <taxon>Pentapetalae</taxon>
        <taxon>rosids</taxon>
        <taxon>malvids</taxon>
        <taxon>Brassicales</taxon>
        <taxon>Brassicaceae</taxon>
        <taxon>Coluteocarpeae</taxon>
        <taxon>Microthlaspi</taxon>
    </lineage>
</organism>
<feature type="region of interest" description="Disordered" evidence="9">
    <location>
        <begin position="459"/>
        <end position="480"/>
    </location>
</feature>
<dbReference type="PANTHER" id="PTHR15316">
    <property type="entry name" value="SPLICEOSOME ASSOCIATED PROTEIN 114/SWAP SPLICING FACTOR-RELATED"/>
    <property type="match status" value="1"/>
</dbReference>
<dbReference type="Gene3D" id="1.10.10.790">
    <property type="entry name" value="Surp module"/>
    <property type="match status" value="2"/>
</dbReference>
<reference evidence="12" key="1">
    <citation type="submission" date="2020-01" db="EMBL/GenBank/DDBJ databases">
        <authorList>
            <person name="Mishra B."/>
        </authorList>
    </citation>
    <scope>NUCLEOTIDE SEQUENCE [LARGE SCALE GENOMIC DNA]</scope>
</reference>
<dbReference type="InterPro" id="IPR000690">
    <property type="entry name" value="Matrin/U1-C_Znf_C2H2"/>
</dbReference>
<evidence type="ECO:0000259" key="11">
    <source>
        <dbReference type="PROSITE" id="PS50171"/>
    </source>
</evidence>
<dbReference type="SUPFAM" id="SSF109905">
    <property type="entry name" value="Surp module (SWAP domain)"/>
    <property type="match status" value="2"/>
</dbReference>
<evidence type="ECO:0000256" key="1">
    <source>
        <dbReference type="ARBA" id="ARBA00004123"/>
    </source>
</evidence>
<keyword evidence="5" id="KW-0863">Zinc-finger</keyword>
<dbReference type="GO" id="GO:0008270">
    <property type="term" value="F:zinc ion binding"/>
    <property type="evidence" value="ECO:0007669"/>
    <property type="project" value="UniProtKB-KW"/>
</dbReference>
<evidence type="ECO:0000256" key="5">
    <source>
        <dbReference type="ARBA" id="ARBA00022771"/>
    </source>
</evidence>